<dbReference type="SMART" id="SM00382">
    <property type="entry name" value="AAA"/>
    <property type="match status" value="1"/>
</dbReference>
<dbReference type="eggNOG" id="arCOG00439">
    <property type="taxonomic scope" value="Archaea"/>
</dbReference>
<dbReference type="GO" id="GO:0006260">
    <property type="term" value="P:DNA replication"/>
    <property type="evidence" value="ECO:0007669"/>
    <property type="project" value="UniProtKB-KW"/>
</dbReference>
<dbReference type="Gene3D" id="3.40.50.300">
    <property type="entry name" value="P-loop containing nucleotide triphosphate hydrolases"/>
    <property type="match status" value="1"/>
</dbReference>
<keyword evidence="7 9" id="KW-0067">ATP-binding</keyword>
<dbReference type="InterPro" id="IPR001208">
    <property type="entry name" value="MCM_dom"/>
</dbReference>
<sequence length="698" mass="78064">MARAENTELIDRFEQFYRNYYRNEIGELAQSYPNEKRSLYINWNDLYQYDADIADDYLAQPQQLQEYAEEALRLYDLPVDVSLGQAHVRLQNLPEHTDIRAIRARHVNTMVSVQGIIRKATGVRPKIQEAAFECQRCGTLTYIPQSGGDFQEPHECQGCERQGPFRINFDQSEFIDSQKLRVQESPEGLRGGETPQSIDVHIEDDITGHVSPGDHVTVTGVLHLEQQGSGQEKSAVFDVYMEGVSVEIEDEEFEDMDITDEDKEQIIELSNEGNIYEQMVDSIAPAIYGYDQEKLAMILQLFSGVTKHLPDGSRIRGDLHMLLIGDPGTGKSQMLSYIQHIAPRSVYTSGKGSSSAGLTAAAVRDDFGDGQQWTLEAGALVLADKGIAAVDELDKMSPEDRSAMHEGLEQQKISVSKAGINATLKSRCSLLGAANPKYGRFDQYESIGEQINLEPALISRFDLIFTVTDKPDPDHDSQLAEHILQTNFAGELNTQRTEINAPNITEEQVNSQTEEVAPAIDAELLRKYIAYAKSNVYPTMTEEAREAIRDFYVDLRSKGTDEDAPIPVTARKLEALVRLAEASARVRLSDTVERKDADRVIEIVRSCLQDIGVDPETGQFDADVVETGTSKSQRDRIKNIKQLIADIEEEYDDGAPVEVVLDRADEIGTDPSKAEHEIDKLKQKGEVYEPSTNHLRTT</sequence>
<evidence type="ECO:0000256" key="6">
    <source>
        <dbReference type="ARBA" id="ARBA00022806"/>
    </source>
</evidence>
<dbReference type="PATRIC" id="fig|797209.4.peg.104"/>
<dbReference type="InterPro" id="IPR033762">
    <property type="entry name" value="MCM_OB"/>
</dbReference>
<dbReference type="AlphaFoldDB" id="E7QNU9"/>
<dbReference type="FunFam" id="1.10.10.10:FF:000630">
    <property type="entry name" value="DNA replication licensing factor (Mcm)"/>
    <property type="match status" value="1"/>
</dbReference>
<evidence type="ECO:0000256" key="2">
    <source>
        <dbReference type="ARBA" id="ARBA00012551"/>
    </source>
</evidence>
<evidence type="ECO:0000256" key="7">
    <source>
        <dbReference type="ARBA" id="ARBA00022840"/>
    </source>
</evidence>
<dbReference type="Gene3D" id="2.40.50.140">
    <property type="entry name" value="Nucleic acid-binding proteins"/>
    <property type="match status" value="1"/>
</dbReference>
<evidence type="ECO:0000313" key="12">
    <source>
        <dbReference type="EMBL" id="EFW93602.1"/>
    </source>
</evidence>
<keyword evidence="3" id="KW-0235">DNA replication</keyword>
<dbReference type="EC" id="3.6.4.12" evidence="2"/>
<feature type="domain" description="MCM C-terminal AAA(+) ATPase" evidence="11">
    <location>
        <begin position="275"/>
        <end position="483"/>
    </location>
</feature>
<keyword evidence="4 9" id="KW-0547">Nucleotide-binding</keyword>
<reference evidence="12 14" key="1">
    <citation type="journal article" date="2014" name="ISME J.">
        <title>Trehalose/2-sulfotrehalose biosynthesis and glycine-betaine uptake are widely spread mechanisms for osmoadaptation in the Halobacteriales.</title>
        <authorList>
            <person name="Youssef N.H."/>
            <person name="Savage-Ashlock K.N."/>
            <person name="McCully A.L."/>
            <person name="Luedtke B."/>
            <person name="Shaw E.I."/>
            <person name="Hoff W.D."/>
            <person name="Elshahed M.S."/>
        </authorList>
    </citation>
    <scope>NUCLEOTIDE SEQUENCE [LARGE SCALE GENOMIC DNA]</scope>
    <source>
        <strain evidence="12 14">DX253</strain>
    </source>
</reference>
<keyword evidence="5" id="KW-0378">Hydrolase</keyword>
<dbReference type="GO" id="GO:0017116">
    <property type="term" value="F:single-stranded DNA helicase activity"/>
    <property type="evidence" value="ECO:0007669"/>
    <property type="project" value="TreeGrafter"/>
</dbReference>
<dbReference type="STRING" id="797209.GCA_000376445_02081"/>
<gene>
    <name evidence="13" type="ORF">SAMN05444342_3828</name>
    <name evidence="12" type="ORF">ZOD2009_00625</name>
</gene>
<dbReference type="InterPro" id="IPR031327">
    <property type="entry name" value="MCM"/>
</dbReference>
<evidence type="ECO:0000256" key="1">
    <source>
        <dbReference type="ARBA" id="ARBA00008010"/>
    </source>
</evidence>
<dbReference type="GO" id="GO:0042555">
    <property type="term" value="C:MCM complex"/>
    <property type="evidence" value="ECO:0007669"/>
    <property type="project" value="TreeGrafter"/>
</dbReference>
<evidence type="ECO:0000259" key="11">
    <source>
        <dbReference type="PROSITE" id="PS50051"/>
    </source>
</evidence>
<dbReference type="PROSITE" id="PS00847">
    <property type="entry name" value="MCM_1"/>
    <property type="match status" value="1"/>
</dbReference>
<dbReference type="Gene3D" id="3.30.1640.10">
    <property type="entry name" value="mini-chromosome maintenance (MCM) complex, chain A, domain 1"/>
    <property type="match status" value="1"/>
</dbReference>
<dbReference type="InterPro" id="IPR041562">
    <property type="entry name" value="MCM_lid"/>
</dbReference>
<dbReference type="Proteomes" id="UP000003751">
    <property type="component" value="Unassembled WGS sequence"/>
</dbReference>
<dbReference type="SMART" id="SM00350">
    <property type="entry name" value="MCM"/>
    <property type="match status" value="1"/>
</dbReference>
<name>E7QNU9_HALPU</name>
<dbReference type="InterPro" id="IPR027925">
    <property type="entry name" value="MCM_N"/>
</dbReference>
<dbReference type="InterPro" id="IPR018525">
    <property type="entry name" value="MCM_CS"/>
</dbReference>
<dbReference type="InterPro" id="IPR003593">
    <property type="entry name" value="AAA+_ATPase"/>
</dbReference>
<evidence type="ECO:0000256" key="10">
    <source>
        <dbReference type="SAM" id="MobiDB-lite"/>
    </source>
</evidence>
<reference evidence="15" key="3">
    <citation type="submission" date="2016-11" db="EMBL/GenBank/DDBJ databases">
        <authorList>
            <person name="Varghese N."/>
            <person name="Submissions S."/>
        </authorList>
    </citation>
    <scope>NUCLEOTIDE SEQUENCE [LARGE SCALE GENOMIC DNA]</scope>
    <source>
        <strain evidence="15">DX253</strain>
    </source>
</reference>
<comment type="similarity">
    <text evidence="1 9">Belongs to the MCM family.</text>
</comment>
<evidence type="ECO:0000256" key="8">
    <source>
        <dbReference type="ARBA" id="ARBA00023125"/>
    </source>
</evidence>
<organism evidence="12 14">
    <name type="scientific">Haladaptatus paucihalophilus DX253</name>
    <dbReference type="NCBI Taxonomy" id="797209"/>
    <lineage>
        <taxon>Archaea</taxon>
        <taxon>Methanobacteriati</taxon>
        <taxon>Methanobacteriota</taxon>
        <taxon>Stenosarchaea group</taxon>
        <taxon>Halobacteria</taxon>
        <taxon>Halobacteriales</taxon>
        <taxon>Haladaptataceae</taxon>
        <taxon>Haladaptatus</taxon>
    </lineage>
</organism>
<reference evidence="13" key="2">
    <citation type="submission" date="2016-11" db="EMBL/GenBank/DDBJ databases">
        <authorList>
            <person name="Jaros S."/>
            <person name="Januszkiewicz K."/>
            <person name="Wedrychowicz H."/>
        </authorList>
    </citation>
    <scope>NUCLEOTIDE SEQUENCE [LARGE SCALE GENOMIC DNA]</scope>
    <source>
        <strain evidence="13">DX253</strain>
    </source>
</reference>
<dbReference type="PANTHER" id="PTHR11630">
    <property type="entry name" value="DNA REPLICATION LICENSING FACTOR MCM FAMILY MEMBER"/>
    <property type="match status" value="1"/>
</dbReference>
<evidence type="ECO:0000313" key="14">
    <source>
        <dbReference type="Proteomes" id="UP000003751"/>
    </source>
</evidence>
<dbReference type="InterPro" id="IPR027417">
    <property type="entry name" value="P-loop_NTPase"/>
</dbReference>
<dbReference type="GO" id="GO:0016787">
    <property type="term" value="F:hydrolase activity"/>
    <property type="evidence" value="ECO:0007669"/>
    <property type="project" value="UniProtKB-KW"/>
</dbReference>
<dbReference type="Proteomes" id="UP000184203">
    <property type="component" value="Unassembled WGS sequence"/>
</dbReference>
<dbReference type="RefSeq" id="WP_007976031.1">
    <property type="nucleotide sequence ID" value="NZ_AEMG01000002.1"/>
</dbReference>
<keyword evidence="6 13" id="KW-0347">Helicase</keyword>
<dbReference type="EMBL" id="FRAN01000007">
    <property type="protein sequence ID" value="SHL45154.1"/>
    <property type="molecule type" value="Genomic_DNA"/>
</dbReference>
<proteinExistence type="inferred from homology"/>
<feature type="compositionally biased region" description="Basic and acidic residues" evidence="10">
    <location>
        <begin position="666"/>
        <end position="687"/>
    </location>
</feature>
<dbReference type="Pfam" id="PF17855">
    <property type="entry name" value="MCM_lid"/>
    <property type="match status" value="1"/>
</dbReference>
<keyword evidence="15" id="KW-1185">Reference proteome</keyword>
<keyword evidence="8 9" id="KW-0238">DNA-binding</keyword>
<dbReference type="OrthoDB" id="6747at2157"/>
<dbReference type="FunFam" id="3.40.50.300:FF:000826">
    <property type="entry name" value="Replicative DNA helicase Mcm"/>
    <property type="match status" value="1"/>
</dbReference>
<accession>E7QNU9</accession>
<dbReference type="PROSITE" id="PS50051">
    <property type="entry name" value="MCM_2"/>
    <property type="match status" value="1"/>
</dbReference>
<dbReference type="GO" id="GO:0005524">
    <property type="term" value="F:ATP binding"/>
    <property type="evidence" value="ECO:0007669"/>
    <property type="project" value="UniProtKB-KW"/>
</dbReference>
<dbReference type="Pfam" id="PF00493">
    <property type="entry name" value="MCM"/>
    <property type="match status" value="1"/>
</dbReference>
<dbReference type="InterPro" id="IPR048907">
    <property type="entry name" value="WHD_MCM_arc"/>
</dbReference>
<dbReference type="EMBL" id="AEMG01000002">
    <property type="protein sequence ID" value="EFW93602.1"/>
    <property type="molecule type" value="Genomic_DNA"/>
</dbReference>
<evidence type="ECO:0000313" key="15">
    <source>
        <dbReference type="Proteomes" id="UP000184203"/>
    </source>
</evidence>
<evidence type="ECO:0000313" key="13">
    <source>
        <dbReference type="EMBL" id="SHL45154.1"/>
    </source>
</evidence>
<evidence type="ECO:0000256" key="5">
    <source>
        <dbReference type="ARBA" id="ARBA00022801"/>
    </source>
</evidence>
<dbReference type="GO" id="GO:0003697">
    <property type="term" value="F:single-stranded DNA binding"/>
    <property type="evidence" value="ECO:0007669"/>
    <property type="project" value="TreeGrafter"/>
</dbReference>
<dbReference type="Gene3D" id="1.10.10.10">
    <property type="entry name" value="Winged helix-like DNA-binding domain superfamily/Winged helix DNA-binding domain"/>
    <property type="match status" value="1"/>
</dbReference>
<dbReference type="Pfam" id="PF21120">
    <property type="entry name" value="WHD_MCM_arc"/>
    <property type="match status" value="1"/>
</dbReference>
<evidence type="ECO:0000256" key="9">
    <source>
        <dbReference type="RuleBase" id="RU004070"/>
    </source>
</evidence>
<dbReference type="Pfam" id="PF14551">
    <property type="entry name" value="MCM_N"/>
    <property type="match status" value="1"/>
</dbReference>
<evidence type="ECO:0000256" key="4">
    <source>
        <dbReference type="ARBA" id="ARBA00022741"/>
    </source>
</evidence>
<dbReference type="Pfam" id="PF17207">
    <property type="entry name" value="MCM_OB"/>
    <property type="match status" value="1"/>
</dbReference>
<dbReference type="PRINTS" id="PR01657">
    <property type="entry name" value="MCMFAMILY"/>
</dbReference>
<dbReference type="FunFam" id="2.20.28.10:FF:000003">
    <property type="entry name" value="DNA helicase"/>
    <property type="match status" value="1"/>
</dbReference>
<dbReference type="InterPro" id="IPR012340">
    <property type="entry name" value="NA-bd_OB-fold"/>
</dbReference>
<dbReference type="SUPFAM" id="SSF50249">
    <property type="entry name" value="Nucleic acid-binding proteins"/>
    <property type="match status" value="1"/>
</dbReference>
<dbReference type="InterPro" id="IPR036388">
    <property type="entry name" value="WH-like_DNA-bd_sf"/>
</dbReference>
<dbReference type="SUPFAM" id="SSF52540">
    <property type="entry name" value="P-loop containing nucleoside triphosphate hydrolases"/>
    <property type="match status" value="1"/>
</dbReference>
<dbReference type="PANTHER" id="PTHR11630:SF66">
    <property type="entry name" value="DNA REPLICATION LICENSING FACTOR MCM4"/>
    <property type="match status" value="1"/>
</dbReference>
<evidence type="ECO:0000256" key="3">
    <source>
        <dbReference type="ARBA" id="ARBA00022705"/>
    </source>
</evidence>
<protein>
    <recommendedName>
        <fullName evidence="2">DNA helicase</fullName>
        <ecNumber evidence="2">3.6.4.12</ecNumber>
    </recommendedName>
</protein>
<dbReference type="Gene3D" id="2.20.28.10">
    <property type="match status" value="1"/>
</dbReference>
<feature type="region of interest" description="Disordered" evidence="10">
    <location>
        <begin position="666"/>
        <end position="698"/>
    </location>
</feature>